<dbReference type="RefSeq" id="XP_005759441.1">
    <property type="nucleotide sequence ID" value="XM_005759384.1"/>
</dbReference>
<dbReference type="Pfam" id="PF07690">
    <property type="entry name" value="MFS_1"/>
    <property type="match status" value="1"/>
</dbReference>
<reference evidence="8" key="1">
    <citation type="journal article" date="2013" name="Nature">
        <title>Pan genome of the phytoplankton Emiliania underpins its global distribution.</title>
        <authorList>
            <person name="Read B.A."/>
            <person name="Kegel J."/>
            <person name="Klute M.J."/>
            <person name="Kuo A."/>
            <person name="Lefebvre S.C."/>
            <person name="Maumus F."/>
            <person name="Mayer C."/>
            <person name="Miller J."/>
            <person name="Monier A."/>
            <person name="Salamov A."/>
            <person name="Young J."/>
            <person name="Aguilar M."/>
            <person name="Claverie J.M."/>
            <person name="Frickenhaus S."/>
            <person name="Gonzalez K."/>
            <person name="Herman E.K."/>
            <person name="Lin Y.C."/>
            <person name="Napier J."/>
            <person name="Ogata H."/>
            <person name="Sarno A.F."/>
            <person name="Shmutz J."/>
            <person name="Schroeder D."/>
            <person name="de Vargas C."/>
            <person name="Verret F."/>
            <person name="von Dassow P."/>
            <person name="Valentin K."/>
            <person name="Van de Peer Y."/>
            <person name="Wheeler G."/>
            <person name="Dacks J.B."/>
            <person name="Delwiche C.F."/>
            <person name="Dyhrman S.T."/>
            <person name="Glockner G."/>
            <person name="John U."/>
            <person name="Richards T."/>
            <person name="Worden A.Z."/>
            <person name="Zhang X."/>
            <person name="Grigoriev I.V."/>
            <person name="Allen A.E."/>
            <person name="Bidle K."/>
            <person name="Borodovsky M."/>
            <person name="Bowler C."/>
            <person name="Brownlee C."/>
            <person name="Cock J.M."/>
            <person name="Elias M."/>
            <person name="Gladyshev V.N."/>
            <person name="Groth M."/>
            <person name="Guda C."/>
            <person name="Hadaegh A."/>
            <person name="Iglesias-Rodriguez M.D."/>
            <person name="Jenkins J."/>
            <person name="Jones B.M."/>
            <person name="Lawson T."/>
            <person name="Leese F."/>
            <person name="Lindquist E."/>
            <person name="Lobanov A."/>
            <person name="Lomsadze A."/>
            <person name="Malik S.B."/>
            <person name="Marsh M.E."/>
            <person name="Mackinder L."/>
            <person name="Mock T."/>
            <person name="Mueller-Roeber B."/>
            <person name="Pagarete A."/>
            <person name="Parker M."/>
            <person name="Probert I."/>
            <person name="Quesneville H."/>
            <person name="Raines C."/>
            <person name="Rensing S.A."/>
            <person name="Riano-Pachon D.M."/>
            <person name="Richier S."/>
            <person name="Rokitta S."/>
            <person name="Shiraiwa Y."/>
            <person name="Soanes D.M."/>
            <person name="van der Giezen M."/>
            <person name="Wahlund T.M."/>
            <person name="Williams B."/>
            <person name="Wilson W."/>
            <person name="Wolfe G."/>
            <person name="Wurch L.L."/>
        </authorList>
    </citation>
    <scope>NUCLEOTIDE SEQUENCE</scope>
</reference>
<accession>A0A0D3I6X7</accession>
<evidence type="ECO:0000256" key="6">
    <source>
        <dbReference type="SAM" id="Phobius"/>
    </source>
</evidence>
<dbReference type="GO" id="GO:0016020">
    <property type="term" value="C:membrane"/>
    <property type="evidence" value="ECO:0007669"/>
    <property type="project" value="UniProtKB-SubCell"/>
</dbReference>
<keyword evidence="2" id="KW-0813">Transport</keyword>
<dbReference type="PANTHER" id="PTHR23504:SF15">
    <property type="entry name" value="MAJOR FACILITATOR SUPERFAMILY (MFS) PROFILE DOMAIN-CONTAINING PROTEIN"/>
    <property type="match status" value="1"/>
</dbReference>
<dbReference type="Gene3D" id="1.20.1250.20">
    <property type="entry name" value="MFS general substrate transporter like domains"/>
    <property type="match status" value="1"/>
</dbReference>
<dbReference type="EnsemblProtists" id="EOD07012">
    <property type="protein sequence ID" value="EOD07012"/>
    <property type="gene ID" value="EMIHUDRAFT_218770"/>
</dbReference>
<dbReference type="GeneID" id="17253160"/>
<keyword evidence="8" id="KW-1185">Reference proteome</keyword>
<feature type="transmembrane region" description="Helical" evidence="6">
    <location>
        <begin position="115"/>
        <end position="137"/>
    </location>
</feature>
<evidence type="ECO:0000256" key="5">
    <source>
        <dbReference type="ARBA" id="ARBA00023136"/>
    </source>
</evidence>
<feature type="transmembrane region" description="Helical" evidence="6">
    <location>
        <begin position="149"/>
        <end position="172"/>
    </location>
</feature>
<evidence type="ECO:0000313" key="7">
    <source>
        <dbReference type="EnsemblProtists" id="EOD07012"/>
    </source>
</evidence>
<dbReference type="OMA" id="IMPAIRT"/>
<feature type="transmembrane region" description="Helical" evidence="6">
    <location>
        <begin position="184"/>
        <end position="202"/>
    </location>
</feature>
<protein>
    <recommendedName>
        <fullName evidence="9">Major facilitator superfamily (MFS) profile domain-containing protein</fullName>
    </recommendedName>
</protein>
<keyword evidence="4 6" id="KW-1133">Transmembrane helix</keyword>
<feature type="transmembrane region" description="Helical" evidence="6">
    <location>
        <begin position="21"/>
        <end position="45"/>
    </location>
</feature>
<evidence type="ECO:0000313" key="8">
    <source>
        <dbReference type="Proteomes" id="UP000013827"/>
    </source>
</evidence>
<dbReference type="HOGENOM" id="CLU_875607_0_0_1"/>
<dbReference type="eggNOG" id="KOG2615">
    <property type="taxonomic scope" value="Eukaryota"/>
</dbReference>
<dbReference type="PaxDb" id="2903-EOD07012"/>
<evidence type="ECO:0008006" key="9">
    <source>
        <dbReference type="Google" id="ProtNLM"/>
    </source>
</evidence>
<dbReference type="STRING" id="2903.R1BCM4"/>
<reference evidence="7" key="2">
    <citation type="submission" date="2024-10" db="UniProtKB">
        <authorList>
            <consortium name="EnsemblProtists"/>
        </authorList>
    </citation>
    <scope>IDENTIFICATION</scope>
</reference>
<sequence>MCLRPRASARVPTLGWKPVIAIGWANAAHFYSLCSIFSYAGFLAVDCGWAADADTAGFVAGLLPTAVLCGRLFTSILWGHAADRCGRRPSMIASMVAVTLGNVCFGLTTSLPAALAVRFLLIGALNGWVTLMGLCVLECAGEAMQPVVWSYVFATGSVVALLGPAIGGWTYAALGPRFPALPPSLVGGAIGATAVAVNVAWLPETKPRAASSSASAATASSSAIRAASPAAAASSSTLRAASTSFSAAAASSSAVLCSHPLPLVMVLRAAHGCALFAAFDLVPLWCMASRYAGGLALTEEQLGTSLAAGAEGECDDGL</sequence>
<proteinExistence type="predicted"/>
<feature type="transmembrane region" description="Helical" evidence="6">
    <location>
        <begin position="57"/>
        <end position="79"/>
    </location>
</feature>
<evidence type="ECO:0000256" key="1">
    <source>
        <dbReference type="ARBA" id="ARBA00004141"/>
    </source>
</evidence>
<comment type="subcellular location">
    <subcellularLocation>
        <location evidence="1">Membrane</location>
        <topology evidence="1">Multi-pass membrane protein</topology>
    </subcellularLocation>
</comment>
<dbReference type="GO" id="GO:0022857">
    <property type="term" value="F:transmembrane transporter activity"/>
    <property type="evidence" value="ECO:0007669"/>
    <property type="project" value="InterPro"/>
</dbReference>
<keyword evidence="5 6" id="KW-0472">Membrane</keyword>
<evidence type="ECO:0000256" key="4">
    <source>
        <dbReference type="ARBA" id="ARBA00022989"/>
    </source>
</evidence>
<feature type="transmembrane region" description="Helical" evidence="6">
    <location>
        <begin position="91"/>
        <end position="109"/>
    </location>
</feature>
<dbReference type="InterPro" id="IPR036259">
    <property type="entry name" value="MFS_trans_sf"/>
</dbReference>
<dbReference type="InterPro" id="IPR011701">
    <property type="entry name" value="MFS"/>
</dbReference>
<dbReference type="Proteomes" id="UP000013827">
    <property type="component" value="Unassembled WGS sequence"/>
</dbReference>
<organism evidence="7 8">
    <name type="scientific">Emiliania huxleyi (strain CCMP1516)</name>
    <dbReference type="NCBI Taxonomy" id="280463"/>
    <lineage>
        <taxon>Eukaryota</taxon>
        <taxon>Haptista</taxon>
        <taxon>Haptophyta</taxon>
        <taxon>Prymnesiophyceae</taxon>
        <taxon>Isochrysidales</taxon>
        <taxon>Noelaerhabdaceae</taxon>
        <taxon>Emiliania</taxon>
    </lineage>
</organism>
<evidence type="ECO:0000256" key="2">
    <source>
        <dbReference type="ARBA" id="ARBA00022448"/>
    </source>
</evidence>
<dbReference type="KEGG" id="ehx:EMIHUDRAFT_218770"/>
<evidence type="ECO:0000256" key="3">
    <source>
        <dbReference type="ARBA" id="ARBA00022692"/>
    </source>
</evidence>
<dbReference type="PANTHER" id="PTHR23504">
    <property type="entry name" value="MAJOR FACILITATOR SUPERFAMILY DOMAIN-CONTAINING PROTEIN 10"/>
    <property type="match status" value="1"/>
</dbReference>
<keyword evidence="3 6" id="KW-0812">Transmembrane</keyword>
<dbReference type="SUPFAM" id="SSF103473">
    <property type="entry name" value="MFS general substrate transporter"/>
    <property type="match status" value="1"/>
</dbReference>
<dbReference type="AlphaFoldDB" id="A0A0D3I6X7"/>
<name>A0A0D3I6X7_EMIH1</name>